<dbReference type="Proteomes" id="UP000198372">
    <property type="component" value="Unassembled WGS sequence"/>
</dbReference>
<feature type="region of interest" description="Disordered" evidence="1">
    <location>
        <begin position="538"/>
        <end position="667"/>
    </location>
</feature>
<accession>A0A238FIC8</accession>
<evidence type="ECO:0000313" key="2">
    <source>
        <dbReference type="EMBL" id="SCV70938.1"/>
    </source>
</evidence>
<dbReference type="EMBL" id="FMSP01000006">
    <property type="protein sequence ID" value="SCV70938.1"/>
    <property type="molecule type" value="Genomic_DNA"/>
</dbReference>
<proteinExistence type="predicted"/>
<dbReference type="STRING" id="269621.A0A238FIC8"/>
<feature type="region of interest" description="Disordered" evidence="1">
    <location>
        <begin position="1"/>
        <end position="201"/>
    </location>
</feature>
<evidence type="ECO:0000313" key="3">
    <source>
        <dbReference type="Proteomes" id="UP000198372"/>
    </source>
</evidence>
<feature type="compositionally biased region" description="Polar residues" evidence="1">
    <location>
        <begin position="103"/>
        <end position="114"/>
    </location>
</feature>
<name>A0A238FIC8_9BASI</name>
<feature type="compositionally biased region" description="Polar residues" evidence="1">
    <location>
        <begin position="294"/>
        <end position="309"/>
    </location>
</feature>
<feature type="compositionally biased region" description="Basic residues" evidence="1">
    <location>
        <begin position="593"/>
        <end position="604"/>
    </location>
</feature>
<evidence type="ECO:0000256" key="1">
    <source>
        <dbReference type="SAM" id="MobiDB-lite"/>
    </source>
</evidence>
<feature type="region of interest" description="Disordered" evidence="1">
    <location>
        <begin position="388"/>
        <end position="429"/>
    </location>
</feature>
<sequence>MVPVASGTSTRRSNQGASQPDAPPGIRFTRASSLGRGRVRARATTARPKHEVDSTADAAPVTLPARPSRKGKEKALNQDGTDAPQYEEAKIQHGVAPRKSAVKGSSSRFTSTPSAAMGENKTGTKKVRIDVAESSSSAYSPSSNASAEEDADEDDDHGDHDDDEDADAEAEADGEGDESEAGPSSRRHKARQRGQVEEVEAWDWDWAEPSSLPIPGSAGRRRELKYLDEAIYKSALFDATEHRVDLARMLLEWQALKSRQKQVESNVIVRDGVPRDSTLSGPLSEQDQDEDGRSTTSEPEGPTVTQANLPSEVPMPAAAFLEKMARWPLHPSRLPPQNVASSLEDAFEDLVADVVRDSALLNSKRPDPSPPRPRVRSAYQANEPFAIYVEPPKNPSSDHNGDSPSLQDVDSGSIEDDDDDNEELTSSLDDPLDEVYLGHPQISCLLQLLKKTTALLIEGMMWRVPLGPPPPMDFYQQTGAVDPIDLPRAIGWETVLDVAKGIEGISPSVIEELEQSMTTIYGPTNHGPHPVQVAQTLIPPRKVRQPKHRDPNVPEGRKQNARARENTSSASDEGTTYRGKRKRRDLTESIEHGHKRPRRTRITRSRSASQVPSTAAGSEGTDSSDDEEDQTQGAEGLDDEDHDGNDEKEVASSLSSLWVADARTAPP</sequence>
<feature type="compositionally biased region" description="Low complexity" evidence="1">
    <location>
        <begin position="132"/>
        <end position="146"/>
    </location>
</feature>
<dbReference type="AlphaFoldDB" id="A0A238FIC8"/>
<feature type="compositionally biased region" description="Acidic residues" evidence="1">
    <location>
        <begin position="622"/>
        <end position="644"/>
    </location>
</feature>
<feature type="compositionally biased region" description="Acidic residues" evidence="1">
    <location>
        <begin position="413"/>
        <end position="423"/>
    </location>
</feature>
<organism evidence="2 3">
    <name type="scientific">Microbotryum intermedium</name>
    <dbReference type="NCBI Taxonomy" id="269621"/>
    <lineage>
        <taxon>Eukaryota</taxon>
        <taxon>Fungi</taxon>
        <taxon>Dikarya</taxon>
        <taxon>Basidiomycota</taxon>
        <taxon>Pucciniomycotina</taxon>
        <taxon>Microbotryomycetes</taxon>
        <taxon>Microbotryales</taxon>
        <taxon>Microbotryaceae</taxon>
        <taxon>Microbotryum</taxon>
    </lineage>
</organism>
<protein>
    <submittedName>
        <fullName evidence="2">BQ2448_3700 protein</fullName>
    </submittedName>
</protein>
<feature type="compositionally biased region" description="Basic and acidic residues" evidence="1">
    <location>
        <begin position="548"/>
        <end position="565"/>
    </location>
</feature>
<dbReference type="OrthoDB" id="2537999at2759"/>
<keyword evidence="3" id="KW-1185">Reference proteome</keyword>
<feature type="compositionally biased region" description="Acidic residues" evidence="1">
    <location>
        <begin position="147"/>
        <end position="180"/>
    </location>
</feature>
<feature type="region of interest" description="Disordered" evidence="1">
    <location>
        <begin position="267"/>
        <end position="312"/>
    </location>
</feature>
<feature type="compositionally biased region" description="Polar residues" evidence="1">
    <location>
        <begin position="395"/>
        <end position="406"/>
    </location>
</feature>
<reference evidence="3" key="1">
    <citation type="submission" date="2016-09" db="EMBL/GenBank/DDBJ databases">
        <authorList>
            <person name="Jeantristanb JTB J.-T."/>
            <person name="Ricardo R."/>
        </authorList>
    </citation>
    <scope>NUCLEOTIDE SEQUENCE [LARGE SCALE GENOMIC DNA]</scope>
</reference>
<gene>
    <name evidence="2" type="ORF">BQ2448_3700</name>
</gene>
<feature type="compositionally biased region" description="Polar residues" evidence="1">
    <location>
        <begin position="1"/>
        <end position="18"/>
    </location>
</feature>